<organism evidence="2 3">
    <name type="scientific">Methanospirillum hungatei JF-1 (strain ATCC 27890 / DSM 864 / NBRC 100397 / JF-1)</name>
    <dbReference type="NCBI Taxonomy" id="323259"/>
    <lineage>
        <taxon>Archaea</taxon>
        <taxon>Methanobacteriati</taxon>
        <taxon>Methanobacteriota</taxon>
        <taxon>Stenosarchaea group</taxon>
        <taxon>Methanomicrobia</taxon>
        <taxon>Methanomicrobiales</taxon>
        <taxon>Methanospirillaceae</taxon>
        <taxon>Methanospirillum</taxon>
    </lineage>
</organism>
<dbReference type="EMBL" id="CP000254">
    <property type="protein sequence ID" value="ABD42749.1"/>
    <property type="molecule type" value="Genomic_DNA"/>
</dbReference>
<gene>
    <name evidence="2" type="ordered locus">Mhun_3062</name>
</gene>
<dbReference type="SUPFAM" id="SSF81301">
    <property type="entry name" value="Nucleotidyltransferase"/>
    <property type="match status" value="1"/>
</dbReference>
<feature type="domain" description="Polymerase beta nucleotidyltransferase" evidence="1">
    <location>
        <begin position="24"/>
        <end position="116"/>
    </location>
</feature>
<keyword evidence="3" id="KW-1185">Reference proteome</keyword>
<proteinExistence type="predicted"/>
<protein>
    <submittedName>
        <fullName evidence="2">DNA polymerase, beta-like region</fullName>
    </submittedName>
</protein>
<dbReference type="Proteomes" id="UP000001941">
    <property type="component" value="Chromosome"/>
</dbReference>
<dbReference type="InParanoid" id="Q2FSJ5"/>
<dbReference type="AlphaFoldDB" id="Q2FSJ5"/>
<sequence length="155" mass="18045">MQEISLDSVRIFWLDYPLITERLKEILEKFKDYPEILEVWVFGSFAQLKAVPGSDIDLLLVMKESEKRLIDRIERYQDMFSDMGMSVDVFPYTIQESDLPFVQNAKRTGICIYNVSDEQVGTQGLLYLEDAAKDILKTLRKEKENVYDDSNSLIS</sequence>
<dbReference type="Gene3D" id="3.30.460.10">
    <property type="entry name" value="Beta Polymerase, domain 2"/>
    <property type="match status" value="1"/>
</dbReference>
<dbReference type="Pfam" id="PF18765">
    <property type="entry name" value="Polbeta"/>
    <property type="match status" value="1"/>
</dbReference>
<evidence type="ECO:0000313" key="3">
    <source>
        <dbReference type="Proteomes" id="UP000001941"/>
    </source>
</evidence>
<dbReference type="STRING" id="323259.Mhun_3062"/>
<name>Q2FSJ5_METHJ</name>
<dbReference type="InterPro" id="IPR043519">
    <property type="entry name" value="NT_sf"/>
</dbReference>
<dbReference type="CDD" id="cd05403">
    <property type="entry name" value="NT_KNTase_like"/>
    <property type="match status" value="1"/>
</dbReference>
<dbReference type="eggNOG" id="arCOG01195">
    <property type="taxonomic scope" value="Archaea"/>
</dbReference>
<reference evidence="3" key="1">
    <citation type="journal article" date="2016" name="Stand. Genomic Sci.">
        <title>Complete genome sequence of Methanospirillum hungatei type strain JF1.</title>
        <authorList>
            <person name="Gunsalus R.P."/>
            <person name="Cook L.E."/>
            <person name="Crable B."/>
            <person name="Rohlin L."/>
            <person name="McDonald E."/>
            <person name="Mouttaki H."/>
            <person name="Sieber J.R."/>
            <person name="Poweleit N."/>
            <person name="Zhou H."/>
            <person name="Lapidus A.L."/>
            <person name="Daligault H.E."/>
            <person name="Land M."/>
            <person name="Gilna P."/>
            <person name="Ivanova N."/>
            <person name="Kyrpides N."/>
            <person name="Culley D.E."/>
            <person name="McInerney M.J."/>
        </authorList>
    </citation>
    <scope>NUCLEOTIDE SEQUENCE [LARGE SCALE GENOMIC DNA]</scope>
    <source>
        <strain evidence="3">ATCC 27890 / DSM 864 / NBRC 100397 / JF-1</strain>
    </source>
</reference>
<accession>Q2FSJ5</accession>
<dbReference type="HOGENOM" id="CLU_130257_9_2_2"/>
<evidence type="ECO:0000259" key="1">
    <source>
        <dbReference type="Pfam" id="PF18765"/>
    </source>
</evidence>
<dbReference type="KEGG" id="mhu:Mhun_3062"/>
<evidence type="ECO:0000313" key="2">
    <source>
        <dbReference type="EMBL" id="ABD42749.1"/>
    </source>
</evidence>
<dbReference type="EnsemblBacteria" id="ABD42749">
    <property type="protein sequence ID" value="ABD42749"/>
    <property type="gene ID" value="Mhun_3062"/>
</dbReference>
<dbReference type="InterPro" id="IPR041633">
    <property type="entry name" value="Polbeta"/>
</dbReference>